<sequence length="123" mass="13866">MKVVLVRLTVMEVCGENFRFPSNFARIKNQNKPRPSRLRSGTKVQAWSSGWVAGGTPPSYQNGPSHLKIQSVGRHAHVTAFYTLNSRVAECLDWERTIVTDFQNLIETIYNTKDDFAAKNPIG</sequence>
<keyword evidence="2" id="KW-1185">Reference proteome</keyword>
<accession>A0A4S8KUG6</accession>
<protein>
    <submittedName>
        <fullName evidence="1">Uncharacterized protein</fullName>
    </submittedName>
</protein>
<dbReference type="AlphaFoldDB" id="A0A4S8KUG6"/>
<proteinExistence type="predicted"/>
<evidence type="ECO:0000313" key="2">
    <source>
        <dbReference type="Proteomes" id="UP000297245"/>
    </source>
</evidence>
<organism evidence="1 2">
    <name type="scientific">Dendrothele bispora (strain CBS 962.96)</name>
    <dbReference type="NCBI Taxonomy" id="1314807"/>
    <lineage>
        <taxon>Eukaryota</taxon>
        <taxon>Fungi</taxon>
        <taxon>Dikarya</taxon>
        <taxon>Basidiomycota</taxon>
        <taxon>Agaricomycotina</taxon>
        <taxon>Agaricomycetes</taxon>
        <taxon>Agaricomycetidae</taxon>
        <taxon>Agaricales</taxon>
        <taxon>Agaricales incertae sedis</taxon>
        <taxon>Dendrothele</taxon>
    </lineage>
</organism>
<dbReference type="EMBL" id="ML180077">
    <property type="protein sequence ID" value="THU79108.1"/>
    <property type="molecule type" value="Genomic_DNA"/>
</dbReference>
<evidence type="ECO:0000313" key="1">
    <source>
        <dbReference type="EMBL" id="THU79108.1"/>
    </source>
</evidence>
<reference evidence="1 2" key="1">
    <citation type="journal article" date="2019" name="Nat. Ecol. Evol.">
        <title>Megaphylogeny resolves global patterns of mushroom evolution.</title>
        <authorList>
            <person name="Varga T."/>
            <person name="Krizsan K."/>
            <person name="Foldi C."/>
            <person name="Dima B."/>
            <person name="Sanchez-Garcia M."/>
            <person name="Sanchez-Ramirez S."/>
            <person name="Szollosi G.J."/>
            <person name="Szarkandi J.G."/>
            <person name="Papp V."/>
            <person name="Albert L."/>
            <person name="Andreopoulos W."/>
            <person name="Angelini C."/>
            <person name="Antonin V."/>
            <person name="Barry K.W."/>
            <person name="Bougher N.L."/>
            <person name="Buchanan P."/>
            <person name="Buyck B."/>
            <person name="Bense V."/>
            <person name="Catcheside P."/>
            <person name="Chovatia M."/>
            <person name="Cooper J."/>
            <person name="Damon W."/>
            <person name="Desjardin D."/>
            <person name="Finy P."/>
            <person name="Geml J."/>
            <person name="Haridas S."/>
            <person name="Hughes K."/>
            <person name="Justo A."/>
            <person name="Karasinski D."/>
            <person name="Kautmanova I."/>
            <person name="Kiss B."/>
            <person name="Kocsube S."/>
            <person name="Kotiranta H."/>
            <person name="LaButti K.M."/>
            <person name="Lechner B.E."/>
            <person name="Liimatainen K."/>
            <person name="Lipzen A."/>
            <person name="Lukacs Z."/>
            <person name="Mihaltcheva S."/>
            <person name="Morgado L.N."/>
            <person name="Niskanen T."/>
            <person name="Noordeloos M.E."/>
            <person name="Ohm R.A."/>
            <person name="Ortiz-Santana B."/>
            <person name="Ovrebo C."/>
            <person name="Racz N."/>
            <person name="Riley R."/>
            <person name="Savchenko A."/>
            <person name="Shiryaev A."/>
            <person name="Soop K."/>
            <person name="Spirin V."/>
            <person name="Szebenyi C."/>
            <person name="Tomsovsky M."/>
            <person name="Tulloss R.E."/>
            <person name="Uehling J."/>
            <person name="Grigoriev I.V."/>
            <person name="Vagvolgyi C."/>
            <person name="Papp T."/>
            <person name="Martin F.M."/>
            <person name="Miettinen O."/>
            <person name="Hibbett D.S."/>
            <person name="Nagy L.G."/>
        </authorList>
    </citation>
    <scope>NUCLEOTIDE SEQUENCE [LARGE SCALE GENOMIC DNA]</scope>
    <source>
        <strain evidence="1 2">CBS 962.96</strain>
    </source>
</reference>
<name>A0A4S8KUG6_DENBC</name>
<gene>
    <name evidence="1" type="ORF">K435DRAFT_810994</name>
</gene>
<dbReference type="Proteomes" id="UP000297245">
    <property type="component" value="Unassembled WGS sequence"/>
</dbReference>